<organism evidence="1 2">
    <name type="scientific">Macrolepiota fuliginosa MF-IS2</name>
    <dbReference type="NCBI Taxonomy" id="1400762"/>
    <lineage>
        <taxon>Eukaryota</taxon>
        <taxon>Fungi</taxon>
        <taxon>Dikarya</taxon>
        <taxon>Basidiomycota</taxon>
        <taxon>Agaricomycotina</taxon>
        <taxon>Agaricomycetes</taxon>
        <taxon>Agaricomycetidae</taxon>
        <taxon>Agaricales</taxon>
        <taxon>Agaricineae</taxon>
        <taxon>Agaricaceae</taxon>
        <taxon>Macrolepiota</taxon>
    </lineage>
</organism>
<dbReference type="Proteomes" id="UP000807342">
    <property type="component" value="Unassembled WGS sequence"/>
</dbReference>
<dbReference type="OrthoDB" id="2631350at2759"/>
<sequence length="160" mass="18184">MSSATNRDIWFEILQYFRVSFEGGTAGDTQLKRQVIFSVALTCSALTEVALDELWMSMTTLEPVVRVFNASPDSPIDGFKYRDDREDHVNGRYYWVRVNHLVALSIALSTLFRRRVSIFPRAKSFLACLESTSIYTGSVTCGSRSSLVRESIHYGRHCRA</sequence>
<accession>A0A9P5WX73</accession>
<keyword evidence="2" id="KW-1185">Reference proteome</keyword>
<evidence type="ECO:0000313" key="1">
    <source>
        <dbReference type="EMBL" id="KAF9440087.1"/>
    </source>
</evidence>
<evidence type="ECO:0000313" key="2">
    <source>
        <dbReference type="Proteomes" id="UP000807342"/>
    </source>
</evidence>
<dbReference type="EMBL" id="MU152879">
    <property type="protein sequence ID" value="KAF9440087.1"/>
    <property type="molecule type" value="Genomic_DNA"/>
</dbReference>
<proteinExistence type="predicted"/>
<name>A0A9P5WX73_9AGAR</name>
<comment type="caution">
    <text evidence="1">The sequence shown here is derived from an EMBL/GenBank/DDBJ whole genome shotgun (WGS) entry which is preliminary data.</text>
</comment>
<gene>
    <name evidence="1" type="ORF">P691DRAFT_170107</name>
</gene>
<protein>
    <submittedName>
        <fullName evidence="1">Uncharacterized protein</fullName>
    </submittedName>
</protein>
<reference evidence="1" key="1">
    <citation type="submission" date="2020-11" db="EMBL/GenBank/DDBJ databases">
        <authorList>
            <consortium name="DOE Joint Genome Institute"/>
            <person name="Ahrendt S."/>
            <person name="Riley R."/>
            <person name="Andreopoulos W."/>
            <person name="Labutti K."/>
            <person name="Pangilinan J."/>
            <person name="Ruiz-Duenas F.J."/>
            <person name="Barrasa J.M."/>
            <person name="Sanchez-Garcia M."/>
            <person name="Camarero S."/>
            <person name="Miyauchi S."/>
            <person name="Serrano A."/>
            <person name="Linde D."/>
            <person name="Babiker R."/>
            <person name="Drula E."/>
            <person name="Ayuso-Fernandez I."/>
            <person name="Pacheco R."/>
            <person name="Padilla G."/>
            <person name="Ferreira P."/>
            <person name="Barriuso J."/>
            <person name="Kellner H."/>
            <person name="Castanera R."/>
            <person name="Alfaro M."/>
            <person name="Ramirez L."/>
            <person name="Pisabarro A.G."/>
            <person name="Kuo A."/>
            <person name="Tritt A."/>
            <person name="Lipzen A."/>
            <person name="He G."/>
            <person name="Yan M."/>
            <person name="Ng V."/>
            <person name="Cullen D."/>
            <person name="Martin F."/>
            <person name="Rosso M.-N."/>
            <person name="Henrissat B."/>
            <person name="Hibbett D."/>
            <person name="Martinez A.T."/>
            <person name="Grigoriev I.V."/>
        </authorList>
    </citation>
    <scope>NUCLEOTIDE SEQUENCE</scope>
    <source>
        <strain evidence="1">MF-IS2</strain>
    </source>
</reference>
<dbReference type="AlphaFoldDB" id="A0A9P5WX73"/>